<reference evidence="2" key="1">
    <citation type="submission" date="2019-08" db="EMBL/GenBank/DDBJ databases">
        <authorList>
            <person name="Liu F."/>
        </authorList>
    </citation>
    <scope>NUCLEOTIDE SEQUENCE [LARGE SCALE GENOMIC DNA]</scope>
    <source>
        <strain evidence="2">PA1801</strain>
        <tissue evidence="2">Leaf</tissue>
    </source>
</reference>
<organism evidence="2 3">
    <name type="scientific">Gossypium australe</name>
    <dbReference type="NCBI Taxonomy" id="47621"/>
    <lineage>
        <taxon>Eukaryota</taxon>
        <taxon>Viridiplantae</taxon>
        <taxon>Streptophyta</taxon>
        <taxon>Embryophyta</taxon>
        <taxon>Tracheophyta</taxon>
        <taxon>Spermatophyta</taxon>
        <taxon>Magnoliopsida</taxon>
        <taxon>eudicotyledons</taxon>
        <taxon>Gunneridae</taxon>
        <taxon>Pentapetalae</taxon>
        <taxon>rosids</taxon>
        <taxon>malvids</taxon>
        <taxon>Malvales</taxon>
        <taxon>Malvaceae</taxon>
        <taxon>Malvoideae</taxon>
        <taxon>Gossypium</taxon>
    </lineage>
</organism>
<dbReference type="OrthoDB" id="999666at2759"/>
<gene>
    <name evidence="2" type="ORF">EPI10_002343</name>
</gene>
<name>A0A5B6VDN1_9ROSI</name>
<proteinExistence type="predicted"/>
<dbReference type="EMBL" id="SMMG02000007">
    <property type="protein sequence ID" value="KAA3467320.1"/>
    <property type="molecule type" value="Genomic_DNA"/>
</dbReference>
<sequence>MSTSLKAKVYKLKKALYGLKQAPKAWYVRIDNHPTDLGFERSVSEPTLYVKKASNEAFLIISFCVDGLLVIDNNIELVVD</sequence>
<evidence type="ECO:0000313" key="3">
    <source>
        <dbReference type="Proteomes" id="UP000325315"/>
    </source>
</evidence>
<protein>
    <submittedName>
        <fullName evidence="2">Pleiotropic drug resistance protein 3-like</fullName>
    </submittedName>
</protein>
<feature type="domain" description="Reverse transcriptase Ty1/copia-type" evidence="1">
    <location>
        <begin position="6"/>
        <end position="78"/>
    </location>
</feature>
<evidence type="ECO:0000313" key="2">
    <source>
        <dbReference type="EMBL" id="KAA3467320.1"/>
    </source>
</evidence>
<dbReference type="InterPro" id="IPR013103">
    <property type="entry name" value="RVT_2"/>
</dbReference>
<comment type="caution">
    <text evidence="2">The sequence shown here is derived from an EMBL/GenBank/DDBJ whole genome shotgun (WGS) entry which is preliminary data.</text>
</comment>
<keyword evidence="3" id="KW-1185">Reference proteome</keyword>
<dbReference type="AlphaFoldDB" id="A0A5B6VDN1"/>
<dbReference type="Proteomes" id="UP000325315">
    <property type="component" value="Unassembled WGS sequence"/>
</dbReference>
<evidence type="ECO:0000259" key="1">
    <source>
        <dbReference type="Pfam" id="PF07727"/>
    </source>
</evidence>
<dbReference type="Pfam" id="PF07727">
    <property type="entry name" value="RVT_2"/>
    <property type="match status" value="1"/>
</dbReference>
<accession>A0A5B6VDN1</accession>